<name>A0AAV0Z8M3_VICFA</name>
<dbReference type="EMBL" id="OX451735">
    <property type="protein sequence ID" value="CAI8592815.1"/>
    <property type="molecule type" value="Genomic_DNA"/>
</dbReference>
<reference evidence="2 3" key="1">
    <citation type="submission" date="2023-01" db="EMBL/GenBank/DDBJ databases">
        <authorList>
            <person name="Kreplak J."/>
        </authorList>
    </citation>
    <scope>NUCLEOTIDE SEQUENCE [LARGE SCALE GENOMIC DNA]</scope>
</reference>
<dbReference type="InterPro" id="IPR012340">
    <property type="entry name" value="NA-bd_OB-fold"/>
</dbReference>
<dbReference type="SUPFAM" id="SSF50249">
    <property type="entry name" value="Nucleic acid-binding proteins"/>
    <property type="match status" value="1"/>
</dbReference>
<dbReference type="Pfam" id="PF02721">
    <property type="entry name" value="DUF223"/>
    <property type="match status" value="1"/>
</dbReference>
<accession>A0AAV0Z8M3</accession>
<proteinExistence type="predicted"/>
<dbReference type="Gene3D" id="2.40.50.140">
    <property type="entry name" value="Nucleic acid-binding proteins"/>
    <property type="match status" value="1"/>
</dbReference>
<evidence type="ECO:0000313" key="3">
    <source>
        <dbReference type="Proteomes" id="UP001157006"/>
    </source>
</evidence>
<evidence type="ECO:0000259" key="1">
    <source>
        <dbReference type="Pfam" id="PF02721"/>
    </source>
</evidence>
<sequence length="114" mass="13118">MASVRCDYVTEITPAKESWDVVVQVIRLWFVSNMNSKQKYYVMEMVLMGEKGDNIQASVKKNLLSRFDNKIREGIVYNFKYFGVAANTGVYRTIKHQFKLNLQNPTVVTEVGAD</sequence>
<dbReference type="InterPro" id="IPR003871">
    <property type="entry name" value="RFA1B/D_OB_1st"/>
</dbReference>
<organism evidence="2 3">
    <name type="scientific">Vicia faba</name>
    <name type="common">Broad bean</name>
    <name type="synonym">Faba vulgaris</name>
    <dbReference type="NCBI Taxonomy" id="3906"/>
    <lineage>
        <taxon>Eukaryota</taxon>
        <taxon>Viridiplantae</taxon>
        <taxon>Streptophyta</taxon>
        <taxon>Embryophyta</taxon>
        <taxon>Tracheophyta</taxon>
        <taxon>Spermatophyta</taxon>
        <taxon>Magnoliopsida</taxon>
        <taxon>eudicotyledons</taxon>
        <taxon>Gunneridae</taxon>
        <taxon>Pentapetalae</taxon>
        <taxon>rosids</taxon>
        <taxon>fabids</taxon>
        <taxon>Fabales</taxon>
        <taxon>Fabaceae</taxon>
        <taxon>Papilionoideae</taxon>
        <taxon>50 kb inversion clade</taxon>
        <taxon>NPAAA clade</taxon>
        <taxon>Hologalegina</taxon>
        <taxon>IRL clade</taxon>
        <taxon>Fabeae</taxon>
        <taxon>Vicia</taxon>
    </lineage>
</organism>
<dbReference type="PANTHER" id="PTHR47165">
    <property type="entry name" value="OS03G0429900 PROTEIN"/>
    <property type="match status" value="1"/>
</dbReference>
<keyword evidence="3" id="KW-1185">Reference proteome</keyword>
<feature type="domain" description="Replication protein A 70 kDa DNA-binding subunit B/D first OB fold" evidence="1">
    <location>
        <begin position="7"/>
        <end position="110"/>
    </location>
</feature>
<dbReference type="CDD" id="cd04480">
    <property type="entry name" value="RPA1_DBD_A_like"/>
    <property type="match status" value="1"/>
</dbReference>
<evidence type="ECO:0000313" key="2">
    <source>
        <dbReference type="EMBL" id="CAI8592815.1"/>
    </source>
</evidence>
<gene>
    <name evidence="2" type="ORF">VFH_I060120</name>
</gene>
<protein>
    <recommendedName>
        <fullName evidence="1">Replication protein A 70 kDa DNA-binding subunit B/D first OB fold domain-containing protein</fullName>
    </recommendedName>
</protein>
<dbReference type="AlphaFoldDB" id="A0AAV0Z8M3"/>
<dbReference type="Proteomes" id="UP001157006">
    <property type="component" value="Chromosome 1S"/>
</dbReference>
<dbReference type="PANTHER" id="PTHR47165:SF4">
    <property type="entry name" value="OS03G0429900 PROTEIN"/>
    <property type="match status" value="1"/>
</dbReference>